<protein>
    <submittedName>
        <fullName evidence="2">Uncharacterized protein</fullName>
    </submittedName>
</protein>
<evidence type="ECO:0000256" key="1">
    <source>
        <dbReference type="SAM" id="MobiDB-lite"/>
    </source>
</evidence>
<reference evidence="2 3" key="1">
    <citation type="journal article" date="2020" name="Mol. Biol. Evol.">
        <title>Distinct Expression and Methylation Patterns for Genes with Different Fates following a Single Whole-Genome Duplication in Flowering Plants.</title>
        <authorList>
            <person name="Shi T."/>
            <person name="Rahmani R.S."/>
            <person name="Gugger P.F."/>
            <person name="Wang M."/>
            <person name="Li H."/>
            <person name="Zhang Y."/>
            <person name="Li Z."/>
            <person name="Wang Q."/>
            <person name="Van de Peer Y."/>
            <person name="Marchal K."/>
            <person name="Chen J."/>
        </authorList>
    </citation>
    <scope>NUCLEOTIDE SEQUENCE [LARGE SCALE GENOMIC DNA]</scope>
    <source>
        <tissue evidence="2">Leaf</tissue>
    </source>
</reference>
<name>A0A822YMU5_NELNU</name>
<accession>A0A822YMU5</accession>
<feature type="compositionally biased region" description="Polar residues" evidence="1">
    <location>
        <begin position="1"/>
        <end position="21"/>
    </location>
</feature>
<dbReference type="EMBL" id="DUZY01000003">
    <property type="protein sequence ID" value="DAD32901.1"/>
    <property type="molecule type" value="Genomic_DNA"/>
</dbReference>
<evidence type="ECO:0000313" key="2">
    <source>
        <dbReference type="EMBL" id="DAD32901.1"/>
    </source>
</evidence>
<dbReference type="AlphaFoldDB" id="A0A822YMU5"/>
<proteinExistence type="predicted"/>
<sequence length="86" mass="10032">MTPNETISRPPSHSMTPNETISRPPPHHDEEGQDWELGIENWEHHQYSFTNYHTYHPKKAKSSSREAKTVNKLVPAVCRLVMHMGW</sequence>
<feature type="region of interest" description="Disordered" evidence="1">
    <location>
        <begin position="1"/>
        <end position="33"/>
    </location>
</feature>
<comment type="caution">
    <text evidence="2">The sequence shown here is derived from an EMBL/GenBank/DDBJ whole genome shotgun (WGS) entry which is preliminary data.</text>
</comment>
<dbReference type="Proteomes" id="UP000607653">
    <property type="component" value="Unassembled WGS sequence"/>
</dbReference>
<organism evidence="2 3">
    <name type="scientific">Nelumbo nucifera</name>
    <name type="common">Sacred lotus</name>
    <dbReference type="NCBI Taxonomy" id="4432"/>
    <lineage>
        <taxon>Eukaryota</taxon>
        <taxon>Viridiplantae</taxon>
        <taxon>Streptophyta</taxon>
        <taxon>Embryophyta</taxon>
        <taxon>Tracheophyta</taxon>
        <taxon>Spermatophyta</taxon>
        <taxon>Magnoliopsida</taxon>
        <taxon>Proteales</taxon>
        <taxon>Nelumbonaceae</taxon>
        <taxon>Nelumbo</taxon>
    </lineage>
</organism>
<evidence type="ECO:0000313" key="3">
    <source>
        <dbReference type="Proteomes" id="UP000607653"/>
    </source>
</evidence>
<keyword evidence="3" id="KW-1185">Reference proteome</keyword>
<gene>
    <name evidence="2" type="ORF">HUJ06_011752</name>
</gene>